<feature type="transmembrane region" description="Helical" evidence="6">
    <location>
        <begin position="207"/>
        <end position="229"/>
    </location>
</feature>
<dbReference type="EMBL" id="CADCUI010000028">
    <property type="protein sequence ID" value="CAA9346314.1"/>
    <property type="molecule type" value="Genomic_DNA"/>
</dbReference>
<dbReference type="InterPro" id="IPR045214">
    <property type="entry name" value="Surf1/Surf4"/>
</dbReference>
<gene>
    <name evidence="7" type="ORF">AVDCRST_MAG34-1265</name>
</gene>
<name>A0A6J4M2H5_9ACTN</name>
<evidence type="ECO:0000256" key="6">
    <source>
        <dbReference type="RuleBase" id="RU363076"/>
    </source>
</evidence>
<organism evidence="7">
    <name type="scientific">uncultured Nocardioidaceae bacterium</name>
    <dbReference type="NCBI Taxonomy" id="253824"/>
    <lineage>
        <taxon>Bacteria</taxon>
        <taxon>Bacillati</taxon>
        <taxon>Actinomycetota</taxon>
        <taxon>Actinomycetes</taxon>
        <taxon>Propionibacteriales</taxon>
        <taxon>Nocardioidaceae</taxon>
        <taxon>environmental samples</taxon>
    </lineage>
</organism>
<evidence type="ECO:0000256" key="1">
    <source>
        <dbReference type="ARBA" id="ARBA00004370"/>
    </source>
</evidence>
<keyword evidence="5 6" id="KW-0472">Membrane</keyword>
<evidence type="ECO:0000256" key="2">
    <source>
        <dbReference type="ARBA" id="ARBA00007165"/>
    </source>
</evidence>
<keyword evidence="4 6" id="KW-1133">Transmembrane helix</keyword>
<evidence type="ECO:0000256" key="3">
    <source>
        <dbReference type="ARBA" id="ARBA00022692"/>
    </source>
</evidence>
<evidence type="ECO:0000256" key="5">
    <source>
        <dbReference type="ARBA" id="ARBA00023136"/>
    </source>
</evidence>
<proteinExistence type="inferred from homology"/>
<dbReference type="Pfam" id="PF02104">
    <property type="entry name" value="SURF1"/>
    <property type="match status" value="1"/>
</dbReference>
<evidence type="ECO:0000256" key="4">
    <source>
        <dbReference type="ARBA" id="ARBA00022989"/>
    </source>
</evidence>
<dbReference type="PANTHER" id="PTHR23427">
    <property type="entry name" value="SURFEIT LOCUS PROTEIN"/>
    <property type="match status" value="1"/>
</dbReference>
<comment type="similarity">
    <text evidence="2 6">Belongs to the SURF1 family.</text>
</comment>
<dbReference type="PANTHER" id="PTHR23427:SF2">
    <property type="entry name" value="SURFEIT LOCUS PROTEIN 1"/>
    <property type="match status" value="1"/>
</dbReference>
<keyword evidence="6" id="KW-1003">Cell membrane</keyword>
<reference evidence="7" key="1">
    <citation type="submission" date="2020-02" db="EMBL/GenBank/DDBJ databases">
        <authorList>
            <person name="Meier V. D."/>
        </authorList>
    </citation>
    <scope>NUCLEOTIDE SEQUENCE</scope>
    <source>
        <strain evidence="7">AVDCRST_MAG34</strain>
    </source>
</reference>
<dbReference type="PROSITE" id="PS50895">
    <property type="entry name" value="SURF1"/>
    <property type="match status" value="1"/>
</dbReference>
<comment type="subcellular location">
    <subcellularLocation>
        <location evidence="6">Cell membrane</location>
        <topology evidence="6">Multi-pass membrane protein</topology>
    </subcellularLocation>
    <subcellularLocation>
        <location evidence="1">Membrane</location>
    </subcellularLocation>
</comment>
<keyword evidence="3 6" id="KW-0812">Transmembrane</keyword>
<dbReference type="CDD" id="cd06662">
    <property type="entry name" value="SURF1"/>
    <property type="match status" value="1"/>
</dbReference>
<dbReference type="AlphaFoldDB" id="A0A6J4M2H5"/>
<dbReference type="GO" id="GO:0005886">
    <property type="term" value="C:plasma membrane"/>
    <property type="evidence" value="ECO:0007669"/>
    <property type="project" value="UniProtKB-SubCell"/>
</dbReference>
<comment type="caution">
    <text evidence="6">Lacks conserved residue(s) required for the propagation of feature annotation.</text>
</comment>
<dbReference type="InterPro" id="IPR002994">
    <property type="entry name" value="Surf1/Shy1"/>
</dbReference>
<evidence type="ECO:0000313" key="7">
    <source>
        <dbReference type="EMBL" id="CAA9346314.1"/>
    </source>
</evidence>
<sequence>MLARRWVLFGLAVGLLALLCLRLGDWQFNRQHEREQRNEWTRANLAADPAPVEDVLALGGDVPAEREWMRVEATGRYDAAATVVVRYQSRDGQSGVDVVTPLVTSSGTAVLVDRGWLPTANTGASPDDLPAPPTGTVRVAGYVRADAEGGATSVDDGSTRAVSSETIGSRLDYPVYAGYVAVGAESPEPERPLVPVETPDLGEGPHFFYGLQWWFFAALAIFGFGYLAWDERRRMVSQPSRTADPRVSSR</sequence>
<accession>A0A6J4M2H5</accession>
<protein>
    <recommendedName>
        <fullName evidence="6">SURF1-like protein</fullName>
    </recommendedName>
</protein>